<dbReference type="RefSeq" id="WP_229933196.1">
    <property type="nucleotide sequence ID" value="NZ_CAJHOF010000013.1"/>
</dbReference>
<evidence type="ECO:0008006" key="9">
    <source>
        <dbReference type="Google" id="ProtNLM"/>
    </source>
</evidence>
<evidence type="ECO:0000256" key="5">
    <source>
        <dbReference type="ARBA" id="ARBA00023136"/>
    </source>
</evidence>
<feature type="transmembrane region" description="Helical" evidence="6">
    <location>
        <begin position="12"/>
        <end position="36"/>
    </location>
</feature>
<dbReference type="EMBL" id="CAJHOF010000013">
    <property type="protein sequence ID" value="CAD7289212.1"/>
    <property type="molecule type" value="Genomic_DNA"/>
</dbReference>
<sequence>MSRVNLYILQNFLGTFASLFSTLFLIMSIVFFIQIARITSYIEVTFFELAKLYLFMLPRVLLFVLPISFFVSLSMTLFRLSKENESIVIFTLGHSPKHIAKFFMILSGVLSILLLIIALALIPKAAELNTNFINYKKTIAKLNLKGGEFGQKFSDWIVYISDEDTKNDKTIYKDIAMYNSNENRLILAKNAQISNENTGIQLELNDGTIYDISSIVFHKSNFKSMKIRTIQDNSIDKVNSIKEYWQQALTNKKRRKDLITYVLVALFPLASTLFAISFGIVTYRYDRGMVYIGTFSVLFAYFALIMLLNSHTQIAIPIVFFSFLFVSFIVYLQKIAKKY</sequence>
<dbReference type="Pfam" id="PF03739">
    <property type="entry name" value="LptF_LptG"/>
    <property type="match status" value="1"/>
</dbReference>
<dbReference type="PANTHER" id="PTHR33529">
    <property type="entry name" value="SLR0882 PROTEIN-RELATED"/>
    <property type="match status" value="1"/>
</dbReference>
<reference evidence="7 8" key="1">
    <citation type="submission" date="2020-11" db="EMBL/GenBank/DDBJ databases">
        <authorList>
            <person name="Peeters C."/>
        </authorList>
    </citation>
    <scope>NUCLEOTIDE SEQUENCE [LARGE SCALE GENOMIC DNA]</scope>
    <source>
        <strain evidence="7 8">LMG 7974</strain>
    </source>
</reference>
<evidence type="ECO:0000256" key="4">
    <source>
        <dbReference type="ARBA" id="ARBA00022989"/>
    </source>
</evidence>
<evidence type="ECO:0000313" key="7">
    <source>
        <dbReference type="EMBL" id="CAD7289212.1"/>
    </source>
</evidence>
<protein>
    <recommendedName>
        <fullName evidence="9">LptF/LptG family permease</fullName>
    </recommendedName>
</protein>
<keyword evidence="8" id="KW-1185">Reference proteome</keyword>
<dbReference type="PANTHER" id="PTHR33529:SF7">
    <property type="entry name" value="LIPOPOLYSACCHARIDE EXPORT SYSTEM PERMEASE PROTEIN LPTF"/>
    <property type="match status" value="1"/>
</dbReference>
<keyword evidence="3 6" id="KW-0812">Transmembrane</keyword>
<proteinExistence type="predicted"/>
<feature type="transmembrane region" description="Helical" evidence="6">
    <location>
        <begin position="258"/>
        <end position="281"/>
    </location>
</feature>
<name>A0ABN7KA06_9BACT</name>
<evidence type="ECO:0000256" key="3">
    <source>
        <dbReference type="ARBA" id="ARBA00022692"/>
    </source>
</evidence>
<comment type="subcellular location">
    <subcellularLocation>
        <location evidence="1">Cell membrane</location>
        <topology evidence="1">Multi-pass membrane protein</topology>
    </subcellularLocation>
</comment>
<accession>A0ABN7KA06</accession>
<feature type="transmembrane region" description="Helical" evidence="6">
    <location>
        <begin position="99"/>
        <end position="122"/>
    </location>
</feature>
<keyword evidence="4 6" id="KW-1133">Transmembrane helix</keyword>
<evidence type="ECO:0000313" key="8">
    <source>
        <dbReference type="Proteomes" id="UP000789803"/>
    </source>
</evidence>
<evidence type="ECO:0000256" key="2">
    <source>
        <dbReference type="ARBA" id="ARBA00022475"/>
    </source>
</evidence>
<feature type="transmembrane region" description="Helical" evidence="6">
    <location>
        <begin position="56"/>
        <end position="78"/>
    </location>
</feature>
<feature type="transmembrane region" description="Helical" evidence="6">
    <location>
        <begin position="288"/>
        <end position="308"/>
    </location>
</feature>
<dbReference type="InterPro" id="IPR005495">
    <property type="entry name" value="LptG/LptF_permease"/>
</dbReference>
<evidence type="ECO:0000256" key="6">
    <source>
        <dbReference type="SAM" id="Phobius"/>
    </source>
</evidence>
<dbReference type="Proteomes" id="UP000789803">
    <property type="component" value="Unassembled WGS sequence"/>
</dbReference>
<feature type="transmembrane region" description="Helical" evidence="6">
    <location>
        <begin position="314"/>
        <end position="332"/>
    </location>
</feature>
<gene>
    <name evidence="7" type="ORF">LMG7974_01409</name>
</gene>
<comment type="caution">
    <text evidence="7">The sequence shown here is derived from an EMBL/GenBank/DDBJ whole genome shotgun (WGS) entry which is preliminary data.</text>
</comment>
<dbReference type="SUPFAM" id="SSF103473">
    <property type="entry name" value="MFS general substrate transporter"/>
    <property type="match status" value="1"/>
</dbReference>
<evidence type="ECO:0000256" key="1">
    <source>
        <dbReference type="ARBA" id="ARBA00004651"/>
    </source>
</evidence>
<keyword evidence="2" id="KW-1003">Cell membrane</keyword>
<keyword evidence="5 6" id="KW-0472">Membrane</keyword>
<dbReference type="InterPro" id="IPR036259">
    <property type="entry name" value="MFS_trans_sf"/>
</dbReference>
<organism evidence="7 8">
    <name type="scientific">Campylobacter majalis</name>
    <dbReference type="NCBI Taxonomy" id="2790656"/>
    <lineage>
        <taxon>Bacteria</taxon>
        <taxon>Pseudomonadati</taxon>
        <taxon>Campylobacterota</taxon>
        <taxon>Epsilonproteobacteria</taxon>
        <taxon>Campylobacterales</taxon>
        <taxon>Campylobacteraceae</taxon>
        <taxon>Campylobacter</taxon>
    </lineage>
</organism>